<dbReference type="InterPro" id="IPR006342">
    <property type="entry name" value="FkbM_mtfrase"/>
</dbReference>
<evidence type="ECO:0000256" key="1">
    <source>
        <dbReference type="SAM" id="SignalP"/>
    </source>
</evidence>
<feature type="chain" id="PRO_5032631069" description="Methyltransferase FkbM domain-containing protein" evidence="1">
    <location>
        <begin position="23"/>
        <end position="395"/>
    </location>
</feature>
<dbReference type="PANTHER" id="PTHR34203">
    <property type="entry name" value="METHYLTRANSFERASE, FKBM FAMILY PROTEIN"/>
    <property type="match status" value="1"/>
</dbReference>
<sequence>MKPIIILCSLFISLSFIDTVIAYPHHTNRRSMNKNDDSVISNVQTSKFIRSLIPASVHQQTNSVEDNEQFDEVKRDAWDSGEEQYFKWASLNRRPMESLVGRKRFAELIVSEPKPSRIVTGIWRTNAYNTCIKSKTLLNYVSTNICLHEKNADIWVSGEFRKNNSVWEGPQIEQMLQYLLRYPHLDFIDIGANIGAYTMYVAALGRFVVAVECFGPNIDRIHRAVELSNVANRIVLVQNAIYTRSGEVVRLSSRKENIGGQELLSLQNQTNIIRAKNNSSTNDSFLVHTITFDDLLPIFIARSVRGALLKIDIEGSESFVLQSGSRVFEALEIPYVQMEWTIVTLSIDRAILILDFFIRRNYDPMTCACQLLDPGKYSLWPGNICWIKKNSLKFC</sequence>
<evidence type="ECO:0000259" key="2">
    <source>
        <dbReference type="Pfam" id="PF05050"/>
    </source>
</evidence>
<reference evidence="3" key="1">
    <citation type="submission" date="2021-02" db="EMBL/GenBank/DDBJ databases">
        <authorList>
            <person name="Nowell W R."/>
        </authorList>
    </citation>
    <scope>NUCLEOTIDE SEQUENCE</scope>
</reference>
<dbReference type="AlphaFoldDB" id="A0A813PA88"/>
<dbReference type="EMBL" id="CAJNOE010000023">
    <property type="protein sequence ID" value="CAF0751825.1"/>
    <property type="molecule type" value="Genomic_DNA"/>
</dbReference>
<dbReference type="NCBIfam" id="TIGR01444">
    <property type="entry name" value="fkbM_fam"/>
    <property type="match status" value="1"/>
</dbReference>
<dbReference type="InterPro" id="IPR052514">
    <property type="entry name" value="SAM-dependent_MTase"/>
</dbReference>
<dbReference type="InterPro" id="IPR029063">
    <property type="entry name" value="SAM-dependent_MTases_sf"/>
</dbReference>
<accession>A0A813PA88</accession>
<organism evidence="3 4">
    <name type="scientific">Adineta steineri</name>
    <dbReference type="NCBI Taxonomy" id="433720"/>
    <lineage>
        <taxon>Eukaryota</taxon>
        <taxon>Metazoa</taxon>
        <taxon>Spiralia</taxon>
        <taxon>Gnathifera</taxon>
        <taxon>Rotifera</taxon>
        <taxon>Eurotatoria</taxon>
        <taxon>Bdelloidea</taxon>
        <taxon>Adinetida</taxon>
        <taxon>Adinetidae</taxon>
        <taxon>Adineta</taxon>
    </lineage>
</organism>
<dbReference type="Proteomes" id="UP000663860">
    <property type="component" value="Unassembled WGS sequence"/>
</dbReference>
<dbReference type="SUPFAM" id="SSF53335">
    <property type="entry name" value="S-adenosyl-L-methionine-dependent methyltransferases"/>
    <property type="match status" value="1"/>
</dbReference>
<feature type="domain" description="Methyltransferase FkbM" evidence="2">
    <location>
        <begin position="189"/>
        <end position="340"/>
    </location>
</feature>
<dbReference type="Gene3D" id="3.40.50.150">
    <property type="entry name" value="Vaccinia Virus protein VP39"/>
    <property type="match status" value="1"/>
</dbReference>
<proteinExistence type="predicted"/>
<feature type="signal peptide" evidence="1">
    <location>
        <begin position="1"/>
        <end position="22"/>
    </location>
</feature>
<dbReference type="Pfam" id="PF05050">
    <property type="entry name" value="Methyltransf_21"/>
    <property type="match status" value="1"/>
</dbReference>
<evidence type="ECO:0000313" key="4">
    <source>
        <dbReference type="Proteomes" id="UP000663860"/>
    </source>
</evidence>
<dbReference type="PANTHER" id="PTHR34203:SF15">
    <property type="entry name" value="SLL1173 PROTEIN"/>
    <property type="match status" value="1"/>
</dbReference>
<gene>
    <name evidence="3" type="ORF">IZO911_LOCUS4190</name>
</gene>
<comment type="caution">
    <text evidence="3">The sequence shown here is derived from an EMBL/GenBank/DDBJ whole genome shotgun (WGS) entry which is preliminary data.</text>
</comment>
<evidence type="ECO:0000313" key="3">
    <source>
        <dbReference type="EMBL" id="CAF0751825.1"/>
    </source>
</evidence>
<keyword evidence="1" id="KW-0732">Signal</keyword>
<protein>
    <recommendedName>
        <fullName evidence="2">Methyltransferase FkbM domain-containing protein</fullName>
    </recommendedName>
</protein>
<name>A0A813PA88_9BILA</name>